<gene>
    <name evidence="1" type="ORF">GQ43DRAFT_134731</name>
</gene>
<organism evidence="1 2">
    <name type="scientific">Delitschia confertaspora ATCC 74209</name>
    <dbReference type="NCBI Taxonomy" id="1513339"/>
    <lineage>
        <taxon>Eukaryota</taxon>
        <taxon>Fungi</taxon>
        <taxon>Dikarya</taxon>
        <taxon>Ascomycota</taxon>
        <taxon>Pezizomycotina</taxon>
        <taxon>Dothideomycetes</taxon>
        <taxon>Pleosporomycetidae</taxon>
        <taxon>Pleosporales</taxon>
        <taxon>Delitschiaceae</taxon>
        <taxon>Delitschia</taxon>
    </lineage>
</organism>
<evidence type="ECO:0000313" key="2">
    <source>
        <dbReference type="Proteomes" id="UP000799536"/>
    </source>
</evidence>
<proteinExistence type="predicted"/>
<dbReference type="EMBL" id="ML994103">
    <property type="protein sequence ID" value="KAF2199005.1"/>
    <property type="molecule type" value="Genomic_DNA"/>
</dbReference>
<reference evidence="1" key="1">
    <citation type="journal article" date="2020" name="Stud. Mycol.">
        <title>101 Dothideomycetes genomes: a test case for predicting lifestyles and emergence of pathogens.</title>
        <authorList>
            <person name="Haridas S."/>
            <person name="Albert R."/>
            <person name="Binder M."/>
            <person name="Bloem J."/>
            <person name="Labutti K."/>
            <person name="Salamov A."/>
            <person name="Andreopoulos B."/>
            <person name="Baker S."/>
            <person name="Barry K."/>
            <person name="Bills G."/>
            <person name="Bluhm B."/>
            <person name="Cannon C."/>
            <person name="Castanera R."/>
            <person name="Culley D."/>
            <person name="Daum C."/>
            <person name="Ezra D."/>
            <person name="Gonzalez J."/>
            <person name="Henrissat B."/>
            <person name="Kuo A."/>
            <person name="Liang C."/>
            <person name="Lipzen A."/>
            <person name="Lutzoni F."/>
            <person name="Magnuson J."/>
            <person name="Mondo S."/>
            <person name="Nolan M."/>
            <person name="Ohm R."/>
            <person name="Pangilinan J."/>
            <person name="Park H.-J."/>
            <person name="Ramirez L."/>
            <person name="Alfaro M."/>
            <person name="Sun H."/>
            <person name="Tritt A."/>
            <person name="Yoshinaga Y."/>
            <person name="Zwiers L.-H."/>
            <person name="Turgeon B."/>
            <person name="Goodwin S."/>
            <person name="Spatafora J."/>
            <person name="Crous P."/>
            <person name="Grigoriev I."/>
        </authorList>
    </citation>
    <scope>NUCLEOTIDE SEQUENCE</scope>
    <source>
        <strain evidence="1">ATCC 74209</strain>
    </source>
</reference>
<accession>A0A9P4JH43</accession>
<dbReference type="Proteomes" id="UP000799536">
    <property type="component" value="Unassembled WGS sequence"/>
</dbReference>
<evidence type="ECO:0000313" key="1">
    <source>
        <dbReference type="EMBL" id="KAF2199005.1"/>
    </source>
</evidence>
<dbReference type="AlphaFoldDB" id="A0A9P4JH43"/>
<name>A0A9P4JH43_9PLEO</name>
<sequence>MSFSESLMCNHPYKNFLSSTECFEPSCGLVRKRVAFIAPSPIPQQRIVHRTSPLLNRHNRSGNQKRKHSHNQFSWAPHFPRRTLLPVILTCLIFVPEARQTKSIRLQTIIKTLLNRRFFVAKVGDVAV</sequence>
<comment type="caution">
    <text evidence="1">The sequence shown here is derived from an EMBL/GenBank/DDBJ whole genome shotgun (WGS) entry which is preliminary data.</text>
</comment>
<protein>
    <submittedName>
        <fullName evidence="1">Uncharacterized protein</fullName>
    </submittedName>
</protein>
<keyword evidence="2" id="KW-1185">Reference proteome</keyword>